<dbReference type="PANTHER" id="PTHR20941:SF1">
    <property type="entry name" value="FOLIC ACID SYNTHESIS PROTEIN FOL1"/>
    <property type="match status" value="1"/>
</dbReference>
<keyword evidence="11" id="KW-0418">Kinase</keyword>
<dbReference type="GO" id="GO:0046656">
    <property type="term" value="P:folic acid biosynthetic process"/>
    <property type="evidence" value="ECO:0007669"/>
    <property type="project" value="UniProtKB-KW"/>
</dbReference>
<evidence type="ECO:0000256" key="15">
    <source>
        <dbReference type="ARBA" id="ARBA00023268"/>
    </source>
</evidence>
<dbReference type="InterPro" id="IPR000550">
    <property type="entry name" value="Hppk"/>
</dbReference>
<dbReference type="GO" id="GO:0005524">
    <property type="term" value="F:ATP binding"/>
    <property type="evidence" value="ECO:0007669"/>
    <property type="project" value="UniProtKB-KW"/>
</dbReference>
<evidence type="ECO:0000256" key="8">
    <source>
        <dbReference type="ARBA" id="ARBA00022679"/>
    </source>
</evidence>
<name>A0A0C3Q5G8_9AGAM</name>
<comment type="pathway">
    <text evidence="4">Cofactor biosynthesis; tetrahydrofolate biosynthesis; 7,8-dihydrofolate from 2-amino-4-hydroxy-6-hydroxymethyl-7,8-dihydropteridine diphosphate and 4-aminobenzoate: step 1/2.</text>
</comment>
<dbReference type="PROSITE" id="PS00794">
    <property type="entry name" value="HPPK"/>
    <property type="match status" value="1"/>
</dbReference>
<evidence type="ECO:0000256" key="12">
    <source>
        <dbReference type="ARBA" id="ARBA00022840"/>
    </source>
</evidence>
<comment type="cofactor">
    <cofactor evidence="3">
        <name>Mg(2+)</name>
        <dbReference type="ChEBI" id="CHEBI:18420"/>
    </cofactor>
</comment>
<dbReference type="Pfam" id="PF02152">
    <property type="entry name" value="FolB"/>
    <property type="match status" value="2"/>
</dbReference>
<dbReference type="Pfam" id="PF00809">
    <property type="entry name" value="Pterin_bind"/>
    <property type="match status" value="1"/>
</dbReference>
<keyword evidence="14" id="KW-0289">Folate biosynthesis</keyword>
<dbReference type="Gene3D" id="3.30.70.560">
    <property type="entry name" value="7,8-Dihydro-6-hydroxymethylpterin-pyrophosphokinase HPPK"/>
    <property type="match status" value="1"/>
</dbReference>
<dbReference type="OrthoDB" id="615426at2759"/>
<dbReference type="GO" id="GO:0005740">
    <property type="term" value="C:mitochondrial envelope"/>
    <property type="evidence" value="ECO:0007669"/>
    <property type="project" value="TreeGrafter"/>
</dbReference>
<dbReference type="GO" id="GO:0003848">
    <property type="term" value="F:2-amino-4-hydroxy-6-hydroxymethyldihydropteridine diphosphokinase activity"/>
    <property type="evidence" value="ECO:0007669"/>
    <property type="project" value="UniProtKB-EC"/>
</dbReference>
<dbReference type="InterPro" id="IPR006157">
    <property type="entry name" value="FolB_dom"/>
</dbReference>
<evidence type="ECO:0000256" key="11">
    <source>
        <dbReference type="ARBA" id="ARBA00022777"/>
    </source>
</evidence>
<gene>
    <name evidence="17" type="ORF">M407DRAFT_212931</name>
</gene>
<dbReference type="NCBIfam" id="TIGR00526">
    <property type="entry name" value="folB_dom"/>
    <property type="match status" value="2"/>
</dbReference>
<evidence type="ECO:0000256" key="13">
    <source>
        <dbReference type="ARBA" id="ARBA00022842"/>
    </source>
</evidence>
<keyword evidence="12" id="KW-0067">ATP-binding</keyword>
<dbReference type="GO" id="GO:0016301">
    <property type="term" value="F:kinase activity"/>
    <property type="evidence" value="ECO:0007669"/>
    <property type="project" value="UniProtKB-KW"/>
</dbReference>
<reference evidence="17 18" key="1">
    <citation type="submission" date="2014-04" db="EMBL/GenBank/DDBJ databases">
        <authorList>
            <consortium name="DOE Joint Genome Institute"/>
            <person name="Kuo A."/>
            <person name="Girlanda M."/>
            <person name="Perotto S."/>
            <person name="Kohler A."/>
            <person name="Nagy L.G."/>
            <person name="Floudas D."/>
            <person name="Copeland A."/>
            <person name="Barry K.W."/>
            <person name="Cichocki N."/>
            <person name="Veneault-Fourrey C."/>
            <person name="LaButti K."/>
            <person name="Lindquist E.A."/>
            <person name="Lipzen A."/>
            <person name="Lundell T."/>
            <person name="Morin E."/>
            <person name="Murat C."/>
            <person name="Sun H."/>
            <person name="Tunlid A."/>
            <person name="Henrissat B."/>
            <person name="Grigoriev I.V."/>
            <person name="Hibbett D.S."/>
            <person name="Martin F."/>
            <person name="Nordberg H.P."/>
            <person name="Cantor M.N."/>
            <person name="Hua S.X."/>
        </authorList>
    </citation>
    <scope>NUCLEOTIDE SEQUENCE [LARGE SCALE GENOMIC DNA]</scope>
    <source>
        <strain evidence="17 18">MUT 4182</strain>
    </source>
</reference>
<evidence type="ECO:0000256" key="7">
    <source>
        <dbReference type="ARBA" id="ARBA00009951"/>
    </source>
</evidence>
<dbReference type="SUPFAM" id="SSF51717">
    <property type="entry name" value="Dihydropteroate synthetase-like"/>
    <property type="match status" value="1"/>
</dbReference>
<dbReference type="Gene3D" id="3.30.1130.10">
    <property type="match status" value="2"/>
</dbReference>
<comment type="catalytic activity">
    <reaction evidence="1">
        <text>(7,8-dihydropterin-6-yl)methyl diphosphate + 4-aminobenzoate = 7,8-dihydropteroate + diphosphate</text>
        <dbReference type="Rhea" id="RHEA:19949"/>
        <dbReference type="ChEBI" id="CHEBI:17836"/>
        <dbReference type="ChEBI" id="CHEBI:17839"/>
        <dbReference type="ChEBI" id="CHEBI:33019"/>
        <dbReference type="ChEBI" id="CHEBI:72950"/>
        <dbReference type="EC" id="2.5.1.15"/>
    </reaction>
</comment>
<dbReference type="InterPro" id="IPR043133">
    <property type="entry name" value="GTP-CH-I_C/QueF"/>
</dbReference>
<dbReference type="InterPro" id="IPR006390">
    <property type="entry name" value="DHP_synth_dom"/>
</dbReference>
<evidence type="ECO:0000259" key="16">
    <source>
        <dbReference type="PROSITE" id="PS50972"/>
    </source>
</evidence>
<dbReference type="CDD" id="cd00739">
    <property type="entry name" value="DHPS"/>
    <property type="match status" value="1"/>
</dbReference>
<dbReference type="GO" id="GO:0046872">
    <property type="term" value="F:metal ion binding"/>
    <property type="evidence" value="ECO:0007669"/>
    <property type="project" value="UniProtKB-KW"/>
</dbReference>
<evidence type="ECO:0000256" key="10">
    <source>
        <dbReference type="ARBA" id="ARBA00022741"/>
    </source>
</evidence>
<protein>
    <recommendedName>
        <fullName evidence="16">Pterin-binding domain-containing protein</fullName>
    </recommendedName>
</protein>
<keyword evidence="8" id="KW-0808">Transferase</keyword>
<keyword evidence="15" id="KW-0511">Multifunctional enzyme</keyword>
<dbReference type="SUPFAM" id="SSF55620">
    <property type="entry name" value="Tetrahydrobiopterin biosynthesis enzymes-like"/>
    <property type="match status" value="2"/>
</dbReference>
<dbReference type="PROSITE" id="PS50972">
    <property type="entry name" value="PTERIN_BINDING"/>
    <property type="match status" value="1"/>
</dbReference>
<evidence type="ECO:0000313" key="18">
    <source>
        <dbReference type="Proteomes" id="UP000054248"/>
    </source>
</evidence>
<dbReference type="AlphaFoldDB" id="A0A0C3Q5G8"/>
<dbReference type="InterPro" id="IPR045031">
    <property type="entry name" value="DHP_synth-like"/>
</dbReference>
<evidence type="ECO:0000313" key="17">
    <source>
        <dbReference type="EMBL" id="KIO24395.1"/>
    </source>
</evidence>
<dbReference type="GO" id="GO:0004156">
    <property type="term" value="F:dihydropteroate synthase activity"/>
    <property type="evidence" value="ECO:0007669"/>
    <property type="project" value="UniProtKB-EC"/>
</dbReference>
<comment type="catalytic activity">
    <reaction evidence="2">
        <text>6-hydroxymethyl-7,8-dihydropterin + ATP = (7,8-dihydropterin-6-yl)methyl diphosphate + AMP + H(+)</text>
        <dbReference type="Rhea" id="RHEA:11412"/>
        <dbReference type="ChEBI" id="CHEBI:15378"/>
        <dbReference type="ChEBI" id="CHEBI:30616"/>
        <dbReference type="ChEBI" id="CHEBI:44841"/>
        <dbReference type="ChEBI" id="CHEBI:72950"/>
        <dbReference type="ChEBI" id="CHEBI:456215"/>
        <dbReference type="EC" id="2.7.6.3"/>
    </reaction>
</comment>
<dbReference type="InterPro" id="IPR000489">
    <property type="entry name" value="Pterin-binding_dom"/>
</dbReference>
<feature type="domain" description="Pterin-binding" evidence="16">
    <location>
        <begin position="486"/>
        <end position="794"/>
    </location>
</feature>
<evidence type="ECO:0000256" key="14">
    <source>
        <dbReference type="ARBA" id="ARBA00022909"/>
    </source>
</evidence>
<dbReference type="Pfam" id="PF01288">
    <property type="entry name" value="HPPK"/>
    <property type="match status" value="1"/>
</dbReference>
<sequence>MAFLASPDHSTDWILLNNLSLTTISGPSQWSNKPGSALAPQPTLISVGIPFSIALAGGTDHLPHSIHYGNLAKLVQKTATQGKFGCTEHLAVEVAEAALRGFEKDGMQEVYVVVEKPKALLHAKSAGVRVVRRTSSREGEDARFDQILVKGLELTAIIGIHPWEREMKQKVTVNLTMDVGPWDASSGSPDGFDCGAFVNRVSEHVLKSSYQTVEALVTSIAEIALQPADTTTPSSTPVQRITVGLSKPSALMFADSPEIIITRAPSDFAAASISTPADKEEGPENVVAAIAFGSNIGDRFVNIERALRLLEAHPEVKVLETSFLYESTAMYVQDQRDFVNGAALISTSLKPLDLLALLKDVETKVGRTPTFRNGPRIVDLDLIFYNELVYSSEEVDEVSGVKKLVVPHGRVHERDFVLQPLADMIPQFVHPSMNLSVKALLRRVTNGGKKASLRKVVPFIQSKSLSAPTGPKEEEETPYWVWGERTRIMAAVNTTPDSFSDGGDHAALSDAMRFVDSFIISSSTSDWTISSPSTPITAQRSMVDVIDIGGYSTRPGAQEISLEEEINRVVPVVRAIRSSSNAITSRTLISVDTFRGSVAKAALEAGADLVNDVYALTREGNDDILNVVKEAGCPVVMMHSRGDAGQDKNYDEFGGVIEGIRAELGKKVQWALDGGVRRWNVMVDPGIGFSKTVEGNLTIVRRLGDITSPSLSSSVKPTPTRSLSSSVKSVHPLANMPVLVGSSRKSYLGKVIQREHSSAKERGAATVAAHAAAILGGAEVVRVHDVVGGWDGVKVADGLWRKSRSPRLAE</sequence>
<comment type="similarity">
    <text evidence="7">In the C-terminal section; belongs to the DHPS family.</text>
</comment>
<keyword evidence="10" id="KW-0547">Nucleotide-binding</keyword>
<dbReference type="EMBL" id="KN823062">
    <property type="protein sequence ID" value="KIO24395.1"/>
    <property type="molecule type" value="Genomic_DNA"/>
</dbReference>
<dbReference type="NCBIfam" id="TIGR01498">
    <property type="entry name" value="folK"/>
    <property type="match status" value="1"/>
</dbReference>
<evidence type="ECO:0000256" key="2">
    <source>
        <dbReference type="ARBA" id="ARBA00000198"/>
    </source>
</evidence>
<dbReference type="HOGENOM" id="CLU_008023_2_0_1"/>
<accession>A0A0C3Q5G8</accession>
<dbReference type="GO" id="GO:0046654">
    <property type="term" value="P:tetrahydrofolate biosynthetic process"/>
    <property type="evidence" value="ECO:0007669"/>
    <property type="project" value="UniProtKB-UniPathway"/>
</dbReference>
<evidence type="ECO:0000256" key="3">
    <source>
        <dbReference type="ARBA" id="ARBA00001946"/>
    </source>
</evidence>
<dbReference type="CDD" id="cd00483">
    <property type="entry name" value="HPPK"/>
    <property type="match status" value="1"/>
</dbReference>
<dbReference type="Gene3D" id="3.20.20.20">
    <property type="entry name" value="Dihydropteroate synthase-like"/>
    <property type="match status" value="1"/>
</dbReference>
<dbReference type="SUPFAM" id="SSF55083">
    <property type="entry name" value="6-hydroxymethyl-7,8-dihydropterin pyrophosphokinase, HPPK"/>
    <property type="match status" value="1"/>
</dbReference>
<dbReference type="InterPro" id="IPR035907">
    <property type="entry name" value="Hppk_sf"/>
</dbReference>
<dbReference type="STRING" id="1051891.A0A0C3Q5G8"/>
<organism evidence="17 18">
    <name type="scientific">Tulasnella calospora MUT 4182</name>
    <dbReference type="NCBI Taxonomy" id="1051891"/>
    <lineage>
        <taxon>Eukaryota</taxon>
        <taxon>Fungi</taxon>
        <taxon>Dikarya</taxon>
        <taxon>Basidiomycota</taxon>
        <taxon>Agaricomycotina</taxon>
        <taxon>Agaricomycetes</taxon>
        <taxon>Cantharellales</taxon>
        <taxon>Tulasnellaceae</taxon>
        <taxon>Tulasnella</taxon>
    </lineage>
</organism>
<dbReference type="SMART" id="SM00905">
    <property type="entry name" value="FolB"/>
    <property type="match status" value="2"/>
</dbReference>
<proteinExistence type="inferred from homology"/>
<dbReference type="Proteomes" id="UP000054248">
    <property type="component" value="Unassembled WGS sequence"/>
</dbReference>
<dbReference type="InterPro" id="IPR011005">
    <property type="entry name" value="Dihydropteroate_synth-like_sf"/>
</dbReference>
<dbReference type="UniPathway" id="UPA00077">
    <property type="reaction ID" value="UER00155"/>
</dbReference>
<evidence type="ECO:0000256" key="4">
    <source>
        <dbReference type="ARBA" id="ARBA00004763"/>
    </source>
</evidence>
<evidence type="ECO:0000256" key="1">
    <source>
        <dbReference type="ARBA" id="ARBA00000012"/>
    </source>
</evidence>
<evidence type="ECO:0000256" key="9">
    <source>
        <dbReference type="ARBA" id="ARBA00022723"/>
    </source>
</evidence>
<reference evidence="18" key="2">
    <citation type="submission" date="2015-01" db="EMBL/GenBank/DDBJ databases">
        <title>Evolutionary Origins and Diversification of the Mycorrhizal Mutualists.</title>
        <authorList>
            <consortium name="DOE Joint Genome Institute"/>
            <consortium name="Mycorrhizal Genomics Consortium"/>
            <person name="Kohler A."/>
            <person name="Kuo A."/>
            <person name="Nagy L.G."/>
            <person name="Floudas D."/>
            <person name="Copeland A."/>
            <person name="Barry K.W."/>
            <person name="Cichocki N."/>
            <person name="Veneault-Fourrey C."/>
            <person name="LaButti K."/>
            <person name="Lindquist E.A."/>
            <person name="Lipzen A."/>
            <person name="Lundell T."/>
            <person name="Morin E."/>
            <person name="Murat C."/>
            <person name="Riley R."/>
            <person name="Ohm R."/>
            <person name="Sun H."/>
            <person name="Tunlid A."/>
            <person name="Henrissat B."/>
            <person name="Grigoriev I.V."/>
            <person name="Hibbett D.S."/>
            <person name="Martin F."/>
        </authorList>
    </citation>
    <scope>NUCLEOTIDE SEQUENCE [LARGE SCALE GENOMIC DNA]</scope>
    <source>
        <strain evidence="18">MUT 4182</strain>
    </source>
</reference>
<keyword evidence="18" id="KW-1185">Reference proteome</keyword>
<comment type="pathway">
    <text evidence="5">Cofactor biosynthesis; tetrahydrofolate biosynthesis; 2-amino-4-hydroxy-6-hydroxymethyl-7,8-dihydropteridine diphosphate from 7,8-dihydroneopterin triphosphate: step 4/4.</text>
</comment>
<dbReference type="PANTHER" id="PTHR20941">
    <property type="entry name" value="FOLATE SYNTHESIS PROTEINS"/>
    <property type="match status" value="1"/>
</dbReference>
<keyword evidence="9" id="KW-0479">Metal-binding</keyword>
<comment type="similarity">
    <text evidence="6">In the N-terminal section; belongs to the DHNA family.</text>
</comment>
<dbReference type="GO" id="GO:0004150">
    <property type="term" value="F:dihydroneopterin aldolase activity"/>
    <property type="evidence" value="ECO:0007669"/>
    <property type="project" value="InterPro"/>
</dbReference>
<keyword evidence="13" id="KW-0460">Magnesium</keyword>
<evidence type="ECO:0000256" key="5">
    <source>
        <dbReference type="ARBA" id="ARBA00005051"/>
    </source>
</evidence>
<evidence type="ECO:0000256" key="6">
    <source>
        <dbReference type="ARBA" id="ARBA00009640"/>
    </source>
</evidence>